<dbReference type="eggNOG" id="COG1057">
    <property type="taxonomic scope" value="Bacteria"/>
</dbReference>
<name>E0NP34_9FIRM</name>
<keyword evidence="4 10" id="KW-0808">Transferase</keyword>
<dbReference type="NCBIfam" id="NF000840">
    <property type="entry name" value="PRK00071.1-3"/>
    <property type="match status" value="1"/>
</dbReference>
<evidence type="ECO:0000256" key="8">
    <source>
        <dbReference type="ARBA" id="ARBA00023027"/>
    </source>
</evidence>
<comment type="similarity">
    <text evidence="10">Belongs to the NadD family.</text>
</comment>
<comment type="caution">
    <text evidence="12">The sequence shown here is derived from an EMBL/GenBank/DDBJ whole genome shotgun (WGS) entry which is preliminary data.</text>
</comment>
<dbReference type="PANTHER" id="PTHR39321:SF3">
    <property type="entry name" value="PHOSPHOPANTETHEINE ADENYLYLTRANSFERASE"/>
    <property type="match status" value="1"/>
</dbReference>
<comment type="function">
    <text evidence="1 10">Catalyzes the reversible adenylation of nicotinate mononucleotide (NaMN) to nicotinic acid adenine dinucleotide (NaAD).</text>
</comment>
<dbReference type="Pfam" id="PF01467">
    <property type="entry name" value="CTP_transf_like"/>
    <property type="match status" value="1"/>
</dbReference>
<dbReference type="NCBIfam" id="TIGR00125">
    <property type="entry name" value="cyt_tran_rel"/>
    <property type="match status" value="1"/>
</dbReference>
<dbReference type="GO" id="GO:0005524">
    <property type="term" value="F:ATP binding"/>
    <property type="evidence" value="ECO:0007669"/>
    <property type="project" value="UniProtKB-KW"/>
</dbReference>
<evidence type="ECO:0000256" key="6">
    <source>
        <dbReference type="ARBA" id="ARBA00022741"/>
    </source>
</evidence>
<sequence length="196" mass="22923">MKIGIMGGTMNPIHLAHLMIAEHIKEDFNLDKIYFIPTGDPPHKKLEVSSEKRYEMTVIATFDNRDFEVLDIESKREGKSFTVDTMTELSKTKDEYYFIIGTDTLFLLRSWKNFEKISKLTRFIVAIRPDYDDDLKISEEIDSLKKEFGLEIYLASIPRYEISSTDIRNRVKEGRSIKYLVPDDVISYIEKEGLYD</sequence>
<organism evidence="12 13">
    <name type="scientific">Peptoniphilus duerdenii ATCC BAA-1640</name>
    <dbReference type="NCBI Taxonomy" id="862517"/>
    <lineage>
        <taxon>Bacteria</taxon>
        <taxon>Bacillati</taxon>
        <taxon>Bacillota</taxon>
        <taxon>Tissierellia</taxon>
        <taxon>Tissierellales</taxon>
        <taxon>Peptoniphilaceae</taxon>
        <taxon>Peptoniphilus</taxon>
    </lineage>
</organism>
<dbReference type="STRING" id="862517.HMPREF9225_1923"/>
<evidence type="ECO:0000256" key="2">
    <source>
        <dbReference type="ARBA" id="ARBA00005019"/>
    </source>
</evidence>
<evidence type="ECO:0000313" key="13">
    <source>
        <dbReference type="Proteomes" id="UP000003280"/>
    </source>
</evidence>
<evidence type="ECO:0000256" key="7">
    <source>
        <dbReference type="ARBA" id="ARBA00022840"/>
    </source>
</evidence>
<evidence type="ECO:0000256" key="3">
    <source>
        <dbReference type="ARBA" id="ARBA00022642"/>
    </source>
</evidence>
<dbReference type="CDD" id="cd02165">
    <property type="entry name" value="NMNAT"/>
    <property type="match status" value="1"/>
</dbReference>
<dbReference type="RefSeq" id="WP_008902698.1">
    <property type="nucleotide sequence ID" value="NZ_GL397071.1"/>
</dbReference>
<dbReference type="SUPFAM" id="SSF52374">
    <property type="entry name" value="Nucleotidylyl transferase"/>
    <property type="match status" value="1"/>
</dbReference>
<evidence type="ECO:0000256" key="10">
    <source>
        <dbReference type="HAMAP-Rule" id="MF_00244"/>
    </source>
</evidence>
<dbReference type="EC" id="2.7.7.18" evidence="10"/>
<protein>
    <recommendedName>
        <fullName evidence="10">Probable nicotinate-nucleotide adenylyltransferase</fullName>
        <ecNumber evidence="10">2.7.7.18</ecNumber>
    </recommendedName>
    <alternativeName>
        <fullName evidence="10">Deamido-NAD(+) diphosphorylase</fullName>
    </alternativeName>
    <alternativeName>
        <fullName evidence="10">Deamido-NAD(+) pyrophosphorylase</fullName>
    </alternativeName>
    <alternativeName>
        <fullName evidence="10">Nicotinate mononucleotide adenylyltransferase</fullName>
        <shortName evidence="10">NaMN adenylyltransferase</shortName>
    </alternativeName>
</protein>
<dbReference type="InterPro" id="IPR014729">
    <property type="entry name" value="Rossmann-like_a/b/a_fold"/>
</dbReference>
<dbReference type="Proteomes" id="UP000003280">
    <property type="component" value="Unassembled WGS sequence"/>
</dbReference>
<evidence type="ECO:0000259" key="11">
    <source>
        <dbReference type="Pfam" id="PF01467"/>
    </source>
</evidence>
<evidence type="ECO:0000256" key="4">
    <source>
        <dbReference type="ARBA" id="ARBA00022679"/>
    </source>
</evidence>
<dbReference type="AlphaFoldDB" id="E0NP34"/>
<accession>E0NP34</accession>
<dbReference type="HAMAP" id="MF_00244">
    <property type="entry name" value="NaMN_adenylyltr"/>
    <property type="match status" value="1"/>
</dbReference>
<reference evidence="12 13" key="1">
    <citation type="submission" date="2010-07" db="EMBL/GenBank/DDBJ databases">
        <authorList>
            <person name="Muzny D."/>
            <person name="Qin X."/>
            <person name="Deng J."/>
            <person name="Jiang H."/>
            <person name="Liu Y."/>
            <person name="Qu J."/>
            <person name="Song X.-Z."/>
            <person name="Zhang L."/>
            <person name="Thornton R."/>
            <person name="Coyle M."/>
            <person name="Francisco L."/>
            <person name="Jackson L."/>
            <person name="Javaid M."/>
            <person name="Korchina V."/>
            <person name="Kovar C."/>
            <person name="Mata R."/>
            <person name="Mathew T."/>
            <person name="Ngo R."/>
            <person name="Nguyen L."/>
            <person name="Nguyen N."/>
            <person name="Okwuonu G."/>
            <person name="Ongeri F."/>
            <person name="Pham C."/>
            <person name="Simmons D."/>
            <person name="Wilczek-Boney K."/>
            <person name="Hale W."/>
            <person name="Jakkamsetti A."/>
            <person name="Pham P."/>
            <person name="Ruth R."/>
            <person name="San Lucas F."/>
            <person name="Warren J."/>
            <person name="Zhang J."/>
            <person name="Zhao Z."/>
            <person name="Zhou C."/>
            <person name="Zhu D."/>
            <person name="Lee S."/>
            <person name="Bess C."/>
            <person name="Blankenburg K."/>
            <person name="Forbes L."/>
            <person name="Fu Q."/>
            <person name="Gubbala S."/>
            <person name="Hirani K."/>
            <person name="Jayaseelan J.C."/>
            <person name="Lara F."/>
            <person name="Munidasa M."/>
            <person name="Palculict T."/>
            <person name="Patil S."/>
            <person name="Pu L.-L."/>
            <person name="Saada N."/>
            <person name="Tang L."/>
            <person name="Weissenberger G."/>
            <person name="Zhu Y."/>
            <person name="Hemphill L."/>
            <person name="Shang Y."/>
            <person name="Youmans B."/>
            <person name="Ayvaz T."/>
            <person name="Ross M."/>
            <person name="Santibanez J."/>
            <person name="Aqrawi P."/>
            <person name="Gross S."/>
            <person name="Joshi V."/>
            <person name="Fowler G."/>
            <person name="Nazareth L."/>
            <person name="Reid J."/>
            <person name="Worley K."/>
            <person name="Petrosino J."/>
            <person name="Highlander S."/>
            <person name="Gibbs R."/>
        </authorList>
    </citation>
    <scope>NUCLEOTIDE SEQUENCE [LARGE SCALE GENOMIC DNA]</scope>
    <source>
        <strain evidence="12 13">ATCC BAA-1640</strain>
    </source>
</reference>
<proteinExistence type="inferred from homology"/>
<keyword evidence="6 10" id="KW-0547">Nucleotide-binding</keyword>
<keyword evidence="13" id="KW-1185">Reference proteome</keyword>
<dbReference type="GO" id="GO:0004515">
    <property type="term" value="F:nicotinate-nucleotide adenylyltransferase activity"/>
    <property type="evidence" value="ECO:0007669"/>
    <property type="project" value="UniProtKB-UniRule"/>
</dbReference>
<dbReference type="PANTHER" id="PTHR39321">
    <property type="entry name" value="NICOTINATE-NUCLEOTIDE ADENYLYLTRANSFERASE-RELATED"/>
    <property type="match status" value="1"/>
</dbReference>
<dbReference type="UniPathway" id="UPA00253">
    <property type="reaction ID" value="UER00332"/>
</dbReference>
<evidence type="ECO:0000256" key="1">
    <source>
        <dbReference type="ARBA" id="ARBA00002324"/>
    </source>
</evidence>
<dbReference type="OrthoDB" id="5295945at2"/>
<keyword evidence="8 10" id="KW-0520">NAD</keyword>
<comment type="catalytic activity">
    <reaction evidence="9 10">
        <text>nicotinate beta-D-ribonucleotide + ATP + H(+) = deamido-NAD(+) + diphosphate</text>
        <dbReference type="Rhea" id="RHEA:22860"/>
        <dbReference type="ChEBI" id="CHEBI:15378"/>
        <dbReference type="ChEBI" id="CHEBI:30616"/>
        <dbReference type="ChEBI" id="CHEBI:33019"/>
        <dbReference type="ChEBI" id="CHEBI:57502"/>
        <dbReference type="ChEBI" id="CHEBI:58437"/>
        <dbReference type="EC" id="2.7.7.18"/>
    </reaction>
</comment>
<keyword evidence="3 10" id="KW-0662">Pyridine nucleotide biosynthesis</keyword>
<feature type="domain" description="Cytidyltransferase-like" evidence="11">
    <location>
        <begin position="5"/>
        <end position="170"/>
    </location>
</feature>
<dbReference type="HOGENOM" id="CLU_069765_3_1_9"/>
<gene>
    <name evidence="10 12" type="primary">nadD</name>
    <name evidence="12" type="ORF">HMPREF9225_1923</name>
</gene>
<evidence type="ECO:0000313" key="12">
    <source>
        <dbReference type="EMBL" id="EFM24502.1"/>
    </source>
</evidence>
<comment type="pathway">
    <text evidence="2 10">Cofactor biosynthesis; NAD(+) biosynthesis; deamido-NAD(+) from nicotinate D-ribonucleotide: step 1/1.</text>
</comment>
<dbReference type="InterPro" id="IPR005248">
    <property type="entry name" value="NadD/NMNAT"/>
</dbReference>
<keyword evidence="7 10" id="KW-0067">ATP-binding</keyword>
<dbReference type="NCBIfam" id="TIGR00482">
    <property type="entry name" value="nicotinate (nicotinamide) nucleotide adenylyltransferase"/>
    <property type="match status" value="1"/>
</dbReference>
<evidence type="ECO:0000256" key="5">
    <source>
        <dbReference type="ARBA" id="ARBA00022695"/>
    </source>
</evidence>
<dbReference type="GO" id="GO:0009435">
    <property type="term" value="P:NAD+ biosynthetic process"/>
    <property type="evidence" value="ECO:0007669"/>
    <property type="project" value="UniProtKB-UniRule"/>
</dbReference>
<dbReference type="InterPro" id="IPR004821">
    <property type="entry name" value="Cyt_trans-like"/>
</dbReference>
<evidence type="ECO:0000256" key="9">
    <source>
        <dbReference type="ARBA" id="ARBA00048721"/>
    </source>
</evidence>
<dbReference type="EMBL" id="AEEH01000053">
    <property type="protein sequence ID" value="EFM24502.1"/>
    <property type="molecule type" value="Genomic_DNA"/>
</dbReference>
<dbReference type="Gene3D" id="3.40.50.620">
    <property type="entry name" value="HUPs"/>
    <property type="match status" value="1"/>
</dbReference>
<keyword evidence="5 10" id="KW-0548">Nucleotidyltransferase</keyword>